<evidence type="ECO:0000256" key="3">
    <source>
        <dbReference type="ARBA" id="ARBA00022833"/>
    </source>
</evidence>
<proteinExistence type="predicted"/>
<feature type="compositionally biased region" description="Polar residues" evidence="5">
    <location>
        <begin position="524"/>
        <end position="534"/>
    </location>
</feature>
<feature type="region of interest" description="Disordered" evidence="5">
    <location>
        <begin position="513"/>
        <end position="539"/>
    </location>
</feature>
<dbReference type="OMA" id="GDWICAK"/>
<dbReference type="PANTHER" id="PTHR23111:SF30">
    <property type="entry name" value="ZINC FINGER PROTEIN VAR3, CHLOROPLASTIC"/>
    <property type="match status" value="1"/>
</dbReference>
<evidence type="ECO:0000256" key="2">
    <source>
        <dbReference type="ARBA" id="ARBA00022771"/>
    </source>
</evidence>
<evidence type="ECO:0000313" key="8">
    <source>
        <dbReference type="Proteomes" id="UP000036987"/>
    </source>
</evidence>
<sequence length="622" mass="70422">MGGAVKIMNLVSTSFHFLHLRRPVTVNLSCYTQLAVTSFHIHHHRRSLSFFPSRAGNSRFRKHTSSVAFRGSSSFADSASATASGSEAVRISWPQWGRLIDRFSEKLRKGGEGSGVDSGDDSFSGFEKLPSEFLASAEICLKFARQRPESLKLLTKKDVDLVVENGSPILFKLALNSLRRMRAFVNSANCSVSDNETEGAETVDLMRYLLGHVYNNLFSPRAYTRTTKVFEESVHNLFNELVNLTETTQPIKFTEMHNQSSTGFQQPNFANQFSTSFQQSPFLSGQNIEMKRGDWICSNCKFMNFAKNAECLECQMARPKRQLTGEEWECPQCDFFNYGQNMVCLKCNCKRPLSPFIGGISTIITEIRADIEQKLAETDEKSEIWFNEASQISDTNMSNLNNVINDKDLPEITPLRECSSRYVSDSRMLQEGTAHNQYKRNTSDDDGSRIVGKNSSMSKPLECLDSIIDEQKKPQERLINDQYTRNRGDNNAVKIKCKVSSISKTLDRILSQQSTLDKKEKSCSQHGNGNPSSKYESEVLESDGGFIEKSLEGSDVTDPDPLDISEEIKAQRWFRRVAQMKDISELSNIPDEDFPEIMPMRKGVNRIVVSKRKTQRLLWRGD</sequence>
<protein>
    <recommendedName>
        <fullName evidence="6">RanBP2-type domain-containing protein</fullName>
    </recommendedName>
</protein>
<dbReference type="GO" id="GO:0008270">
    <property type="term" value="F:zinc ion binding"/>
    <property type="evidence" value="ECO:0007669"/>
    <property type="project" value="UniProtKB-KW"/>
</dbReference>
<name>A0A0K9NP29_ZOSMR</name>
<feature type="domain" description="RanBP2-type" evidence="6">
    <location>
        <begin position="291"/>
        <end position="320"/>
    </location>
</feature>
<keyword evidence="1" id="KW-0479">Metal-binding</keyword>
<dbReference type="InterPro" id="IPR036443">
    <property type="entry name" value="Znf_RanBP2_sf"/>
</dbReference>
<feature type="domain" description="RanBP2-type" evidence="6">
    <location>
        <begin position="323"/>
        <end position="353"/>
    </location>
</feature>
<keyword evidence="2 4" id="KW-0863">Zinc-finger</keyword>
<dbReference type="OrthoDB" id="448399at2759"/>
<dbReference type="AlphaFoldDB" id="A0A0K9NP29"/>
<evidence type="ECO:0000256" key="4">
    <source>
        <dbReference type="PROSITE-ProRule" id="PRU00322"/>
    </source>
</evidence>
<dbReference type="Gene3D" id="4.10.1060.10">
    <property type="entry name" value="Zinc finger, RanBP2-type"/>
    <property type="match status" value="2"/>
</dbReference>
<reference evidence="8" key="1">
    <citation type="journal article" date="2016" name="Nature">
        <title>The genome of the seagrass Zostera marina reveals angiosperm adaptation to the sea.</title>
        <authorList>
            <person name="Olsen J.L."/>
            <person name="Rouze P."/>
            <person name="Verhelst B."/>
            <person name="Lin Y.-C."/>
            <person name="Bayer T."/>
            <person name="Collen J."/>
            <person name="Dattolo E."/>
            <person name="De Paoli E."/>
            <person name="Dittami S."/>
            <person name="Maumus F."/>
            <person name="Michel G."/>
            <person name="Kersting A."/>
            <person name="Lauritano C."/>
            <person name="Lohaus R."/>
            <person name="Toepel M."/>
            <person name="Tonon T."/>
            <person name="Vanneste K."/>
            <person name="Amirebrahimi M."/>
            <person name="Brakel J."/>
            <person name="Bostroem C."/>
            <person name="Chovatia M."/>
            <person name="Grimwood J."/>
            <person name="Jenkins J.W."/>
            <person name="Jueterbock A."/>
            <person name="Mraz A."/>
            <person name="Stam W.T."/>
            <person name="Tice H."/>
            <person name="Bornberg-Bauer E."/>
            <person name="Green P.J."/>
            <person name="Pearson G.A."/>
            <person name="Procaccini G."/>
            <person name="Duarte C.M."/>
            <person name="Schmutz J."/>
            <person name="Reusch T.B.H."/>
            <person name="Van de Peer Y."/>
        </authorList>
    </citation>
    <scope>NUCLEOTIDE SEQUENCE [LARGE SCALE GENOMIC DNA]</scope>
    <source>
        <strain evidence="8">cv. Finnish</strain>
    </source>
</reference>
<evidence type="ECO:0000259" key="6">
    <source>
        <dbReference type="PROSITE" id="PS50199"/>
    </source>
</evidence>
<evidence type="ECO:0000256" key="1">
    <source>
        <dbReference type="ARBA" id="ARBA00022723"/>
    </source>
</evidence>
<feature type="region of interest" description="Disordered" evidence="5">
    <location>
        <begin position="429"/>
        <end position="455"/>
    </location>
</feature>
<dbReference type="PROSITE" id="PS01358">
    <property type="entry name" value="ZF_RANBP2_1"/>
    <property type="match status" value="2"/>
</dbReference>
<dbReference type="InterPro" id="IPR001876">
    <property type="entry name" value="Znf_RanBP2"/>
</dbReference>
<evidence type="ECO:0000256" key="5">
    <source>
        <dbReference type="SAM" id="MobiDB-lite"/>
    </source>
</evidence>
<dbReference type="STRING" id="29655.A0A0K9NP29"/>
<dbReference type="PANTHER" id="PTHR23111">
    <property type="entry name" value="ZINC FINGER PROTEIN"/>
    <property type="match status" value="1"/>
</dbReference>
<dbReference type="Proteomes" id="UP000036987">
    <property type="component" value="Unassembled WGS sequence"/>
</dbReference>
<dbReference type="SUPFAM" id="SSF90209">
    <property type="entry name" value="Ran binding protein zinc finger-like"/>
    <property type="match status" value="1"/>
</dbReference>
<dbReference type="Pfam" id="PF00641">
    <property type="entry name" value="Zn_ribbon_RanBP"/>
    <property type="match status" value="1"/>
</dbReference>
<accession>A0A0K9NP29</accession>
<dbReference type="SMART" id="SM00547">
    <property type="entry name" value="ZnF_RBZ"/>
    <property type="match status" value="2"/>
</dbReference>
<evidence type="ECO:0000313" key="7">
    <source>
        <dbReference type="EMBL" id="KMZ57725.1"/>
    </source>
</evidence>
<dbReference type="GO" id="GO:0005737">
    <property type="term" value="C:cytoplasm"/>
    <property type="evidence" value="ECO:0000318"/>
    <property type="project" value="GO_Central"/>
</dbReference>
<organism evidence="7 8">
    <name type="scientific">Zostera marina</name>
    <name type="common">Eelgrass</name>
    <dbReference type="NCBI Taxonomy" id="29655"/>
    <lineage>
        <taxon>Eukaryota</taxon>
        <taxon>Viridiplantae</taxon>
        <taxon>Streptophyta</taxon>
        <taxon>Embryophyta</taxon>
        <taxon>Tracheophyta</taxon>
        <taxon>Spermatophyta</taxon>
        <taxon>Magnoliopsida</taxon>
        <taxon>Liliopsida</taxon>
        <taxon>Zosteraceae</taxon>
        <taxon>Zostera</taxon>
    </lineage>
</organism>
<comment type="caution">
    <text evidence="7">The sequence shown here is derived from an EMBL/GenBank/DDBJ whole genome shotgun (WGS) entry which is preliminary data.</text>
</comment>
<keyword evidence="3" id="KW-0862">Zinc</keyword>
<keyword evidence="8" id="KW-1185">Reference proteome</keyword>
<gene>
    <name evidence="7" type="ORF">ZOSMA_82G00370</name>
</gene>
<dbReference type="GO" id="GO:0003729">
    <property type="term" value="F:mRNA binding"/>
    <property type="evidence" value="ECO:0000318"/>
    <property type="project" value="GO_Central"/>
</dbReference>
<dbReference type="PROSITE" id="PS50199">
    <property type="entry name" value="ZF_RANBP2_2"/>
    <property type="match status" value="2"/>
</dbReference>
<dbReference type="EMBL" id="LFYR01002027">
    <property type="protein sequence ID" value="KMZ57725.1"/>
    <property type="molecule type" value="Genomic_DNA"/>
</dbReference>